<dbReference type="Gene3D" id="3.80.10.10">
    <property type="entry name" value="Ribonuclease Inhibitor"/>
    <property type="match status" value="3"/>
</dbReference>
<dbReference type="PANTHER" id="PTHR47186">
    <property type="entry name" value="LEUCINE-RICH REPEAT-CONTAINING PROTEIN 57"/>
    <property type="match status" value="1"/>
</dbReference>
<dbReference type="SUPFAM" id="SSF52047">
    <property type="entry name" value="RNI-like"/>
    <property type="match status" value="1"/>
</dbReference>
<organism evidence="2 3">
    <name type="scientific">Triticum turgidum subsp. durum</name>
    <name type="common">Durum wheat</name>
    <name type="synonym">Triticum durum</name>
    <dbReference type="NCBI Taxonomy" id="4567"/>
    <lineage>
        <taxon>Eukaryota</taxon>
        <taxon>Viridiplantae</taxon>
        <taxon>Streptophyta</taxon>
        <taxon>Embryophyta</taxon>
        <taxon>Tracheophyta</taxon>
        <taxon>Spermatophyta</taxon>
        <taxon>Magnoliopsida</taxon>
        <taxon>Liliopsida</taxon>
        <taxon>Poales</taxon>
        <taxon>Poaceae</taxon>
        <taxon>BOP clade</taxon>
        <taxon>Pooideae</taxon>
        <taxon>Triticodae</taxon>
        <taxon>Triticeae</taxon>
        <taxon>Triticinae</taxon>
        <taxon>Triticum</taxon>
    </lineage>
</organism>
<sequence length="657" mass="73535">MAREVIEGLEPHTDLKHLQISRYNGTTSPTWLAKNISVTSLQTLHLDDCGGWRILPSMGSLPFLTKLKLSNMWEVTEVLVPSLEELILLNMPKLVRCSSTSVGALNSSLRGLQIEDCEALKEFDLFENDDNSEITQGSWLPGLRTLILKYCPHLEVLKPLPPSTTFSKLLIRAVSRFPYMEVSSGEKLKIGNIDEYMGYDIDESCDELRILDDKTLAFHNLRNLKSMAIYGCRNLRSFSFKGFSHLVSLSSLEMTECEQLLSSDVTPEYTLEDVTAVNCNAFPSLKSLSIESCGIAGKWLSLMLQHAPYLEELSIDGCTHITTVLLPMEEEENSLLTTVLSPGNPDEALNWLLYDLYRNGLLHIPSNLVSSLKNMTIYECPLLSFNWVNGCLSGFTSLEKLSIADYHNLFSSGGDDLTNGRWLLPTSLQELNIELFCCQETLQLCFPRDITSLKKLNVCDSPGLQSLQLHSCTALEELKIFGCGSLTVTVLEGIQPLGSLGRLNVSDCPGLPPCLESFSTLCPRLERLCIDDPSVLTTSFCKHLTSMIHLSLQLDFLTVTRLTDEQEQALVLLKSLQKLEFIWCSALVDLPEGLHTLPSLKRLEINQCGRITRLPEAGLPHSLEELEIRSCSQELDDECRRLATSKLKVKIDWTYVN</sequence>
<gene>
    <name evidence="2" type="ORF">TRITD_2Bv1G223440</name>
</gene>
<dbReference type="InterPro" id="IPR056789">
    <property type="entry name" value="LRR_R13L1-DRL21"/>
</dbReference>
<keyword evidence="3" id="KW-1185">Reference proteome</keyword>
<protein>
    <recommendedName>
        <fullName evidence="1">R13L1/DRL21-like LRR repeat region domain-containing protein</fullName>
    </recommendedName>
</protein>
<dbReference type="SUPFAM" id="SSF52058">
    <property type="entry name" value="L domain-like"/>
    <property type="match status" value="1"/>
</dbReference>
<proteinExistence type="predicted"/>
<name>A0A9R1RSF6_TRITD</name>
<evidence type="ECO:0000313" key="3">
    <source>
        <dbReference type="Proteomes" id="UP000324705"/>
    </source>
</evidence>
<dbReference type="InterPro" id="IPR032675">
    <property type="entry name" value="LRR_dom_sf"/>
</dbReference>
<dbReference type="EMBL" id="LT934114">
    <property type="protein sequence ID" value="VAH52038.1"/>
    <property type="molecule type" value="Genomic_DNA"/>
</dbReference>
<dbReference type="Pfam" id="PF25019">
    <property type="entry name" value="LRR_R13L1-DRL21"/>
    <property type="match status" value="1"/>
</dbReference>
<accession>A0A9R1RSF6</accession>
<reference evidence="2 3" key="1">
    <citation type="submission" date="2017-09" db="EMBL/GenBank/DDBJ databases">
        <authorList>
            <consortium name="International Durum Wheat Genome Sequencing Consortium (IDWGSC)"/>
            <person name="Milanesi L."/>
        </authorList>
    </citation>
    <scope>NUCLEOTIDE SEQUENCE [LARGE SCALE GENOMIC DNA]</scope>
    <source>
        <strain evidence="3">cv. Svevo</strain>
    </source>
</reference>
<evidence type="ECO:0000259" key="1">
    <source>
        <dbReference type="Pfam" id="PF25019"/>
    </source>
</evidence>
<feature type="domain" description="R13L1/DRL21-like LRR repeat region" evidence="1">
    <location>
        <begin position="2"/>
        <end position="72"/>
    </location>
</feature>
<evidence type="ECO:0000313" key="2">
    <source>
        <dbReference type="EMBL" id="VAH52038.1"/>
    </source>
</evidence>
<dbReference type="Proteomes" id="UP000324705">
    <property type="component" value="Chromosome 2B"/>
</dbReference>
<dbReference type="Gramene" id="TRITD2Bv1G223440.1">
    <property type="protein sequence ID" value="TRITD2Bv1G223440.1"/>
    <property type="gene ID" value="TRITD2Bv1G223440"/>
</dbReference>
<dbReference type="PANTHER" id="PTHR47186:SF27">
    <property type="entry name" value="NB-ARC DOMAIN-CONTAINING PROTEIN"/>
    <property type="match status" value="1"/>
</dbReference>
<dbReference type="OMA" id="EMTECEQ"/>
<dbReference type="AlphaFoldDB" id="A0A9R1RSF6"/>